<protein>
    <submittedName>
        <fullName evidence="1">Uncharacterized protein</fullName>
    </submittedName>
</protein>
<dbReference type="AlphaFoldDB" id="A0A8X6PGT2"/>
<comment type="caution">
    <text evidence="1">The sequence shown here is derived from an EMBL/GenBank/DDBJ whole genome shotgun (WGS) entry which is preliminary data.</text>
</comment>
<keyword evidence="2" id="KW-1185">Reference proteome</keyword>
<accession>A0A8X6PGT2</accession>
<gene>
    <name evidence="1" type="ORF">NPIL_647511</name>
</gene>
<organism evidence="1 2">
    <name type="scientific">Nephila pilipes</name>
    <name type="common">Giant wood spider</name>
    <name type="synonym">Nephila maculata</name>
    <dbReference type="NCBI Taxonomy" id="299642"/>
    <lineage>
        <taxon>Eukaryota</taxon>
        <taxon>Metazoa</taxon>
        <taxon>Ecdysozoa</taxon>
        <taxon>Arthropoda</taxon>
        <taxon>Chelicerata</taxon>
        <taxon>Arachnida</taxon>
        <taxon>Araneae</taxon>
        <taxon>Araneomorphae</taxon>
        <taxon>Entelegynae</taxon>
        <taxon>Araneoidea</taxon>
        <taxon>Nephilidae</taxon>
        <taxon>Nephila</taxon>
    </lineage>
</organism>
<dbReference type="EMBL" id="BMAW01069739">
    <property type="protein sequence ID" value="GFT70332.1"/>
    <property type="molecule type" value="Genomic_DNA"/>
</dbReference>
<dbReference type="Proteomes" id="UP000887013">
    <property type="component" value="Unassembled WGS sequence"/>
</dbReference>
<proteinExistence type="predicted"/>
<name>A0A8X6PGT2_NEPPI</name>
<evidence type="ECO:0000313" key="2">
    <source>
        <dbReference type="Proteomes" id="UP000887013"/>
    </source>
</evidence>
<reference evidence="1" key="1">
    <citation type="submission" date="2020-08" db="EMBL/GenBank/DDBJ databases">
        <title>Multicomponent nature underlies the extraordinary mechanical properties of spider dragline silk.</title>
        <authorList>
            <person name="Kono N."/>
            <person name="Nakamura H."/>
            <person name="Mori M."/>
            <person name="Yoshida Y."/>
            <person name="Ohtoshi R."/>
            <person name="Malay A.D."/>
            <person name="Moran D.A.P."/>
            <person name="Tomita M."/>
            <person name="Numata K."/>
            <person name="Arakawa K."/>
        </authorList>
    </citation>
    <scope>NUCLEOTIDE SEQUENCE</scope>
</reference>
<evidence type="ECO:0000313" key="1">
    <source>
        <dbReference type="EMBL" id="GFT70332.1"/>
    </source>
</evidence>
<sequence>MHMRYYMMKNVDFDKKKWDVTSSSKTSILIKEENSIRNSKARELWNNETKFLYSLQDNVFHIFSENEYMSYIRFLPSKRMFSVLNCQCPYGLTVLQVVGRDIHNKQFYTRNA</sequence>